<keyword evidence="8" id="KW-1185">Reference proteome</keyword>
<dbReference type="Proteomes" id="UP000004816">
    <property type="component" value="Unassembled WGS sequence"/>
</dbReference>
<dbReference type="EMBL" id="ACZI02000003">
    <property type="protein sequence ID" value="EFV13915.1"/>
    <property type="molecule type" value="Genomic_DNA"/>
</dbReference>
<comment type="subcellular location">
    <subcellularLocation>
        <location evidence="1">Membrane</location>
        <topology evidence="1">Multi-pass membrane protein</topology>
    </subcellularLocation>
</comment>
<reference evidence="7 8" key="1">
    <citation type="journal article" date="2011" name="Stand. Genomic Sci.">
        <title>High quality draft genome sequence of Segniliparus rugosus CDC 945(T)= (ATCC BAA-974(T)).</title>
        <authorList>
            <person name="Earl A.M."/>
            <person name="Desjardins C.A."/>
            <person name="Fitzgerald M.G."/>
            <person name="Arachchi H.M."/>
            <person name="Zeng Q."/>
            <person name="Mehta T."/>
            <person name="Griggs A."/>
            <person name="Birren B.W."/>
            <person name="Toney N.C."/>
            <person name="Carr J."/>
            <person name="Posey J."/>
            <person name="Butler W.R."/>
        </authorList>
    </citation>
    <scope>NUCLEOTIDE SEQUENCE [LARGE SCALE GENOMIC DNA]</scope>
    <source>
        <strain evidence="8">ATCC BAA-974 / DSM 45345 / CCUG 50838 / CIP 108380 / JCM 13579 / CDC 945</strain>
    </source>
</reference>
<dbReference type="HOGENOM" id="CLU_125957_1_0_11"/>
<comment type="caution">
    <text evidence="7">The sequence shown here is derived from an EMBL/GenBank/DDBJ whole genome shotgun (WGS) entry which is preliminary data.</text>
</comment>
<evidence type="ECO:0000256" key="3">
    <source>
        <dbReference type="ARBA" id="ARBA00022989"/>
    </source>
</evidence>
<feature type="transmembrane region" description="Helical" evidence="5">
    <location>
        <begin position="20"/>
        <end position="40"/>
    </location>
</feature>
<dbReference type="GO" id="GO:0016020">
    <property type="term" value="C:membrane"/>
    <property type="evidence" value="ECO:0007669"/>
    <property type="project" value="UniProtKB-SubCell"/>
</dbReference>
<name>E5XP23_SEGRC</name>
<dbReference type="Pfam" id="PF07291">
    <property type="entry name" value="MauE"/>
    <property type="match status" value="1"/>
</dbReference>
<proteinExistence type="predicted"/>
<keyword evidence="3 5" id="KW-1133">Transmembrane helix</keyword>
<evidence type="ECO:0000256" key="5">
    <source>
        <dbReference type="SAM" id="Phobius"/>
    </source>
</evidence>
<evidence type="ECO:0000313" key="7">
    <source>
        <dbReference type="EMBL" id="EFV13915.1"/>
    </source>
</evidence>
<gene>
    <name evidence="7" type="ORF">HMPREF9336_01244</name>
</gene>
<feature type="domain" description="Methylamine utilisation protein MauE" evidence="6">
    <location>
        <begin position="44"/>
        <end position="101"/>
    </location>
</feature>
<keyword evidence="4 5" id="KW-0472">Membrane</keyword>
<evidence type="ECO:0000256" key="2">
    <source>
        <dbReference type="ARBA" id="ARBA00022692"/>
    </source>
</evidence>
<protein>
    <recommendedName>
        <fullName evidence="6">Methylamine utilisation protein MauE domain-containing protein</fullName>
    </recommendedName>
</protein>
<accession>E5XP23</accession>
<dbReference type="GO" id="GO:0030416">
    <property type="term" value="P:methylamine metabolic process"/>
    <property type="evidence" value="ECO:0007669"/>
    <property type="project" value="InterPro"/>
</dbReference>
<evidence type="ECO:0000259" key="6">
    <source>
        <dbReference type="Pfam" id="PF07291"/>
    </source>
</evidence>
<sequence>MALLDDHNSPERDRAIGYALLRLAVGMSMFGHGLICIVKFPEFHTHLVGAFAKSPLPGSLVSLFAAVLPFVELAVGALLLVGALTRAALIAGAALMTVLIFGSSLIEHWGPIAQQLGHAALFAALLAFLSHNRYSVDAWKKTRHHEL</sequence>
<evidence type="ECO:0000256" key="4">
    <source>
        <dbReference type="ARBA" id="ARBA00023136"/>
    </source>
</evidence>
<feature type="transmembrane region" description="Helical" evidence="5">
    <location>
        <begin position="88"/>
        <end position="106"/>
    </location>
</feature>
<dbReference type="RefSeq" id="WP_007468836.1">
    <property type="nucleotide sequence ID" value="NZ_KI391954.1"/>
</dbReference>
<dbReference type="eggNOG" id="COG2259">
    <property type="taxonomic scope" value="Bacteria"/>
</dbReference>
<dbReference type="OrthoDB" id="4732370at2"/>
<evidence type="ECO:0000313" key="8">
    <source>
        <dbReference type="Proteomes" id="UP000004816"/>
    </source>
</evidence>
<feature type="transmembrane region" description="Helical" evidence="5">
    <location>
        <begin position="60"/>
        <end position="81"/>
    </location>
</feature>
<dbReference type="InterPro" id="IPR009908">
    <property type="entry name" value="Methylamine_util_MauE"/>
</dbReference>
<feature type="transmembrane region" description="Helical" evidence="5">
    <location>
        <begin position="112"/>
        <end position="131"/>
    </location>
</feature>
<dbReference type="STRING" id="679197.HMPREF9336_01244"/>
<keyword evidence="2 5" id="KW-0812">Transmembrane</keyword>
<dbReference type="AlphaFoldDB" id="E5XP23"/>
<organism evidence="7 8">
    <name type="scientific">Segniliparus rugosus (strain ATCC BAA-974 / DSM 45345 / CCUG 50838 / CIP 108380 / JCM 13579 / CDC 945)</name>
    <dbReference type="NCBI Taxonomy" id="679197"/>
    <lineage>
        <taxon>Bacteria</taxon>
        <taxon>Bacillati</taxon>
        <taxon>Actinomycetota</taxon>
        <taxon>Actinomycetes</taxon>
        <taxon>Mycobacteriales</taxon>
        <taxon>Segniliparaceae</taxon>
        <taxon>Segniliparus</taxon>
    </lineage>
</organism>
<evidence type="ECO:0000256" key="1">
    <source>
        <dbReference type="ARBA" id="ARBA00004141"/>
    </source>
</evidence>